<dbReference type="Gene3D" id="3.40.640.10">
    <property type="entry name" value="Type I PLP-dependent aspartate aminotransferase-like (Major domain)"/>
    <property type="match status" value="1"/>
</dbReference>
<proteinExistence type="predicted"/>
<dbReference type="InterPro" id="IPR015421">
    <property type="entry name" value="PyrdxlP-dep_Trfase_major"/>
</dbReference>
<protein>
    <recommendedName>
        <fullName evidence="2">Aminotransferase class I/classII large domain-containing protein</fullName>
    </recommendedName>
</protein>
<dbReference type="InterPro" id="IPR015424">
    <property type="entry name" value="PyrdxlP-dep_Trfase"/>
</dbReference>
<evidence type="ECO:0000313" key="3">
    <source>
        <dbReference type="EMBL" id="EQB47585.1"/>
    </source>
</evidence>
<evidence type="ECO:0000256" key="1">
    <source>
        <dbReference type="ARBA" id="ARBA00022898"/>
    </source>
</evidence>
<comment type="caution">
    <text evidence="3">The sequence shown here is derived from an EMBL/GenBank/DDBJ whole genome shotgun (WGS) entry which is preliminary data.</text>
</comment>
<reference evidence="4" key="1">
    <citation type="journal article" date="2013" name="Mol. Plant Microbe Interact.">
        <title>Global aspects of pacC regulation of pathogenicity genes in Colletotrichum gloeosporioides as revealed by transcriptome analysis.</title>
        <authorList>
            <person name="Alkan N."/>
            <person name="Meng X."/>
            <person name="Friedlander G."/>
            <person name="Reuveni E."/>
            <person name="Sukno S."/>
            <person name="Sherman A."/>
            <person name="Thon M."/>
            <person name="Fluhr R."/>
            <person name="Prusky D."/>
        </authorList>
    </citation>
    <scope>NUCLEOTIDE SEQUENCE [LARGE SCALE GENOMIC DNA]</scope>
    <source>
        <strain evidence="4">Cg-14</strain>
    </source>
</reference>
<dbReference type="OrthoDB" id="7042322at2759"/>
<dbReference type="EMBL" id="AMYD01002890">
    <property type="protein sequence ID" value="EQB47585.1"/>
    <property type="molecule type" value="Genomic_DNA"/>
</dbReference>
<gene>
    <name evidence="3" type="ORF">CGLO_13255</name>
</gene>
<dbReference type="Pfam" id="PF00155">
    <property type="entry name" value="Aminotran_1_2"/>
    <property type="match status" value="1"/>
</dbReference>
<dbReference type="STRING" id="1237896.T0LHE1"/>
<dbReference type="PANTHER" id="PTHR43795:SF39">
    <property type="entry name" value="AMINOTRANSFERASE CLASS I_CLASSII DOMAIN-CONTAINING PROTEIN"/>
    <property type="match status" value="1"/>
</dbReference>
<dbReference type="GO" id="GO:0030170">
    <property type="term" value="F:pyridoxal phosphate binding"/>
    <property type="evidence" value="ECO:0007669"/>
    <property type="project" value="InterPro"/>
</dbReference>
<dbReference type="InterPro" id="IPR015422">
    <property type="entry name" value="PyrdxlP-dep_Trfase_small"/>
</dbReference>
<name>T0LHE1_COLGC</name>
<accession>T0LHE1</accession>
<dbReference type="GO" id="GO:0008483">
    <property type="term" value="F:transaminase activity"/>
    <property type="evidence" value="ECO:0007669"/>
    <property type="project" value="TreeGrafter"/>
</dbReference>
<evidence type="ECO:0000259" key="2">
    <source>
        <dbReference type="Pfam" id="PF00155"/>
    </source>
</evidence>
<dbReference type="AlphaFoldDB" id="T0LHE1"/>
<dbReference type="PANTHER" id="PTHR43795">
    <property type="entry name" value="BIFUNCTIONAL ASPARTATE AMINOTRANSFERASE AND GLUTAMATE/ASPARTATE-PREPHENATE AMINOTRANSFERASE-RELATED"/>
    <property type="match status" value="1"/>
</dbReference>
<dbReference type="PRINTS" id="PR00753">
    <property type="entry name" value="ACCSYNTHASE"/>
</dbReference>
<dbReference type="GO" id="GO:0006520">
    <property type="term" value="P:amino acid metabolic process"/>
    <property type="evidence" value="ECO:0007669"/>
    <property type="project" value="TreeGrafter"/>
</dbReference>
<sequence>MDSGTFLSKRGKQYALPANKNKLLGILGDVWHPVNNPTGYFNMGVAENSLLTQTVMQKELLEYITAKKLTVDGAIFGYGDSFSRSHRLKDVLAAFLTQHFRAVRPIQAADLAITSGVSAAIEACAFTLGDVDDGVLLAQPFYKAFPYNLSNRAGLRPVFVSFLGEDPIGPHSAKQYEQALLGALEQGIKVKAMLLCNPHNPLGACASRHTLAWLFWESALAADIDPREVRISKVRDPHAIKKHLLKHAQKALGAKMGDKSHKVVVKCLKGDFKAVDNTKEDLKLQQAISGNVVYLFQRSANST</sequence>
<organism evidence="3 4">
    <name type="scientific">Colletotrichum gloeosporioides (strain Cg-14)</name>
    <name type="common">Anthracnose fungus</name>
    <name type="synonym">Glomerella cingulata</name>
    <dbReference type="NCBI Taxonomy" id="1237896"/>
    <lineage>
        <taxon>Eukaryota</taxon>
        <taxon>Fungi</taxon>
        <taxon>Dikarya</taxon>
        <taxon>Ascomycota</taxon>
        <taxon>Pezizomycotina</taxon>
        <taxon>Sordariomycetes</taxon>
        <taxon>Hypocreomycetidae</taxon>
        <taxon>Glomerellales</taxon>
        <taxon>Glomerellaceae</taxon>
        <taxon>Colletotrichum</taxon>
        <taxon>Colletotrichum gloeosporioides species complex</taxon>
    </lineage>
</organism>
<keyword evidence="1" id="KW-0663">Pyridoxal phosphate</keyword>
<dbReference type="InterPro" id="IPR050478">
    <property type="entry name" value="Ethylene_sulfur-biosynth"/>
</dbReference>
<dbReference type="Proteomes" id="UP000015530">
    <property type="component" value="Unassembled WGS sequence"/>
</dbReference>
<evidence type="ECO:0000313" key="4">
    <source>
        <dbReference type="Proteomes" id="UP000015530"/>
    </source>
</evidence>
<dbReference type="SUPFAM" id="SSF53383">
    <property type="entry name" value="PLP-dependent transferases"/>
    <property type="match status" value="1"/>
</dbReference>
<dbReference type="HOGENOM" id="CLU_918306_0_0_1"/>
<dbReference type="Gene3D" id="3.90.1150.10">
    <property type="entry name" value="Aspartate Aminotransferase, domain 1"/>
    <property type="match status" value="1"/>
</dbReference>
<dbReference type="InterPro" id="IPR004839">
    <property type="entry name" value="Aminotransferase_I/II_large"/>
</dbReference>
<feature type="domain" description="Aminotransferase class I/classII large" evidence="2">
    <location>
        <begin position="42"/>
        <end position="212"/>
    </location>
</feature>